<dbReference type="Proteomes" id="UP000587760">
    <property type="component" value="Unassembled WGS sequence"/>
</dbReference>
<organism evidence="3 4">
    <name type="scientific">Spirochaeta isovalerica</name>
    <dbReference type="NCBI Taxonomy" id="150"/>
    <lineage>
        <taxon>Bacteria</taxon>
        <taxon>Pseudomonadati</taxon>
        <taxon>Spirochaetota</taxon>
        <taxon>Spirochaetia</taxon>
        <taxon>Spirochaetales</taxon>
        <taxon>Spirochaetaceae</taxon>
        <taxon>Spirochaeta</taxon>
    </lineage>
</organism>
<accession>A0A841R5P6</accession>
<evidence type="ECO:0000313" key="4">
    <source>
        <dbReference type="Proteomes" id="UP000587760"/>
    </source>
</evidence>
<protein>
    <submittedName>
        <fullName evidence="3">Putative phosphodiesterase</fullName>
    </submittedName>
</protein>
<sequence>MKVLLLSDVHGNSEALEAVLVEPEARECREIWFLGDLAGYGPEPEICYSMLKKRKALIVPGNHDLYFGGRMSSDFFSAEAARALILTNPRVGKEFREVMKHSPLKKRRKGYTLVHGSLINPSSDYILNADDALQNFRLLKGHGLLYGHTHRQGCFLYDRGEILWLRPSSGEVLSFRGKKILINPGSAGQPRDGDPRAPWAVLDTRAKQITFYRSEYDVAAYQRKMQEIGASDFLLSRVEKGL</sequence>
<proteinExistence type="inferred from homology"/>
<dbReference type="InterPro" id="IPR011152">
    <property type="entry name" value="Pesterase_MJ0912"/>
</dbReference>
<dbReference type="GO" id="GO:0005737">
    <property type="term" value="C:cytoplasm"/>
    <property type="evidence" value="ECO:0007669"/>
    <property type="project" value="TreeGrafter"/>
</dbReference>
<dbReference type="CDD" id="cd00838">
    <property type="entry name" value="MPP_superfamily"/>
    <property type="match status" value="1"/>
</dbReference>
<gene>
    <name evidence="3" type="ORF">HNR50_002177</name>
</gene>
<feature type="domain" description="Calcineurin-like phosphoesterase" evidence="2">
    <location>
        <begin position="1"/>
        <end position="205"/>
    </location>
</feature>
<evidence type="ECO:0000256" key="1">
    <source>
        <dbReference type="ARBA" id="ARBA00008950"/>
    </source>
</evidence>
<dbReference type="EMBL" id="JACHGJ010000003">
    <property type="protein sequence ID" value="MBB6480514.1"/>
    <property type="molecule type" value="Genomic_DNA"/>
</dbReference>
<dbReference type="AlphaFoldDB" id="A0A841R5P6"/>
<comment type="similarity">
    <text evidence="1">Belongs to the metallophosphoesterase superfamily. YfcE family.</text>
</comment>
<evidence type="ECO:0000259" key="2">
    <source>
        <dbReference type="Pfam" id="PF12850"/>
    </source>
</evidence>
<dbReference type="Gene3D" id="3.60.21.10">
    <property type="match status" value="1"/>
</dbReference>
<dbReference type="InterPro" id="IPR029052">
    <property type="entry name" value="Metallo-depent_PP-like"/>
</dbReference>
<keyword evidence="4" id="KW-1185">Reference proteome</keyword>
<evidence type="ECO:0000313" key="3">
    <source>
        <dbReference type="EMBL" id="MBB6480514.1"/>
    </source>
</evidence>
<dbReference type="InterPro" id="IPR050126">
    <property type="entry name" value="Ap4A_hydrolase"/>
</dbReference>
<dbReference type="SUPFAM" id="SSF56300">
    <property type="entry name" value="Metallo-dependent phosphatases"/>
    <property type="match status" value="1"/>
</dbReference>
<name>A0A841R5P6_9SPIO</name>
<reference evidence="3 4" key="1">
    <citation type="submission" date="2020-08" db="EMBL/GenBank/DDBJ databases">
        <title>Genomic Encyclopedia of Type Strains, Phase IV (KMG-IV): sequencing the most valuable type-strain genomes for metagenomic binning, comparative biology and taxonomic classification.</title>
        <authorList>
            <person name="Goeker M."/>
        </authorList>
    </citation>
    <scope>NUCLEOTIDE SEQUENCE [LARGE SCALE GENOMIC DNA]</scope>
    <source>
        <strain evidence="3 4">DSM 2461</strain>
    </source>
</reference>
<dbReference type="RefSeq" id="WP_184746773.1">
    <property type="nucleotide sequence ID" value="NZ_JACHGJ010000003.1"/>
</dbReference>
<dbReference type="InterPro" id="IPR024654">
    <property type="entry name" value="Calcineurin-like_PHP_lpxH"/>
</dbReference>
<dbReference type="GO" id="GO:0016791">
    <property type="term" value="F:phosphatase activity"/>
    <property type="evidence" value="ECO:0007669"/>
    <property type="project" value="TreeGrafter"/>
</dbReference>
<dbReference type="PANTHER" id="PTHR42850:SF2">
    <property type="entry name" value="BLL5683 PROTEIN"/>
    <property type="match status" value="1"/>
</dbReference>
<dbReference type="PIRSF" id="PIRSF000883">
    <property type="entry name" value="Pesterase_MJ0912"/>
    <property type="match status" value="1"/>
</dbReference>
<comment type="caution">
    <text evidence="3">The sequence shown here is derived from an EMBL/GenBank/DDBJ whole genome shotgun (WGS) entry which is preliminary data.</text>
</comment>
<dbReference type="PANTHER" id="PTHR42850">
    <property type="entry name" value="METALLOPHOSPHOESTERASE"/>
    <property type="match status" value="1"/>
</dbReference>
<dbReference type="Pfam" id="PF12850">
    <property type="entry name" value="Metallophos_2"/>
    <property type="match status" value="1"/>
</dbReference>